<keyword evidence="2 8" id="KW-0645">Protease</keyword>
<evidence type="ECO:0000259" key="10">
    <source>
        <dbReference type="PROSITE" id="PS50240"/>
    </source>
</evidence>
<evidence type="ECO:0000256" key="2">
    <source>
        <dbReference type="ARBA" id="ARBA00022670"/>
    </source>
</evidence>
<dbReference type="FunFam" id="2.40.10.10:FF:000077">
    <property type="entry name" value="Predicted protein"/>
    <property type="match status" value="1"/>
</dbReference>
<dbReference type="GO" id="GO:0006508">
    <property type="term" value="P:proteolysis"/>
    <property type="evidence" value="ECO:0007669"/>
    <property type="project" value="UniProtKB-KW"/>
</dbReference>
<evidence type="ECO:0000256" key="7">
    <source>
        <dbReference type="ARBA" id="ARBA00023157"/>
    </source>
</evidence>
<dbReference type="OrthoDB" id="10059102at2759"/>
<dbReference type="InterPro" id="IPR001254">
    <property type="entry name" value="Trypsin_dom"/>
</dbReference>
<proteinExistence type="inferred from homology"/>
<gene>
    <name evidence="12" type="primary">LOC108733930</name>
</gene>
<comment type="similarity">
    <text evidence="1">Belongs to the peptidase S1 family.</text>
</comment>
<dbReference type="RefSeq" id="XP_018320795.1">
    <property type="nucleotide sequence ID" value="XM_018465293.1"/>
</dbReference>
<evidence type="ECO:0000256" key="4">
    <source>
        <dbReference type="ARBA" id="ARBA00022801"/>
    </source>
</evidence>
<evidence type="ECO:0000256" key="5">
    <source>
        <dbReference type="ARBA" id="ARBA00022825"/>
    </source>
</evidence>
<dbReference type="PANTHER" id="PTHR24276:SF91">
    <property type="entry name" value="AT26814P-RELATED"/>
    <property type="match status" value="1"/>
</dbReference>
<dbReference type="AlphaFoldDB" id="A0A1W4WL76"/>
<keyword evidence="11" id="KW-1185">Reference proteome</keyword>
<dbReference type="PROSITE" id="PS00135">
    <property type="entry name" value="TRYPSIN_SER"/>
    <property type="match status" value="1"/>
</dbReference>
<evidence type="ECO:0000313" key="11">
    <source>
        <dbReference type="Proteomes" id="UP000192223"/>
    </source>
</evidence>
<evidence type="ECO:0000256" key="9">
    <source>
        <dbReference type="SAM" id="SignalP"/>
    </source>
</evidence>
<dbReference type="STRING" id="224129.A0A1W4WL76"/>
<organism evidence="11 12">
    <name type="scientific">Agrilus planipennis</name>
    <name type="common">Emerald ash borer</name>
    <name type="synonym">Agrilus marcopoli</name>
    <dbReference type="NCBI Taxonomy" id="224129"/>
    <lineage>
        <taxon>Eukaryota</taxon>
        <taxon>Metazoa</taxon>
        <taxon>Ecdysozoa</taxon>
        <taxon>Arthropoda</taxon>
        <taxon>Hexapoda</taxon>
        <taxon>Insecta</taxon>
        <taxon>Pterygota</taxon>
        <taxon>Neoptera</taxon>
        <taxon>Endopterygota</taxon>
        <taxon>Coleoptera</taxon>
        <taxon>Polyphaga</taxon>
        <taxon>Elateriformia</taxon>
        <taxon>Buprestoidea</taxon>
        <taxon>Buprestidae</taxon>
        <taxon>Agrilinae</taxon>
        <taxon>Agrilus</taxon>
    </lineage>
</organism>
<dbReference type="PANTHER" id="PTHR24276">
    <property type="entry name" value="POLYSERASE-RELATED"/>
    <property type="match status" value="1"/>
</dbReference>
<feature type="signal peptide" evidence="9">
    <location>
        <begin position="1"/>
        <end position="18"/>
    </location>
</feature>
<dbReference type="GO" id="GO:0004252">
    <property type="term" value="F:serine-type endopeptidase activity"/>
    <property type="evidence" value="ECO:0007669"/>
    <property type="project" value="InterPro"/>
</dbReference>
<feature type="domain" description="Peptidase S1" evidence="10">
    <location>
        <begin position="32"/>
        <end position="259"/>
    </location>
</feature>
<keyword evidence="4 8" id="KW-0378">Hydrolase</keyword>
<reference evidence="12" key="1">
    <citation type="submission" date="2025-08" db="UniProtKB">
        <authorList>
            <consortium name="RefSeq"/>
        </authorList>
    </citation>
    <scope>IDENTIFICATION</scope>
    <source>
        <tissue evidence="12">Entire body</tissue>
    </source>
</reference>
<keyword evidence="7" id="KW-1015">Disulfide bond</keyword>
<dbReference type="GeneID" id="108733930"/>
<dbReference type="InterPro" id="IPR033116">
    <property type="entry name" value="TRYPSIN_SER"/>
</dbReference>
<name>A0A1W4WL76_AGRPL</name>
<evidence type="ECO:0000313" key="12">
    <source>
        <dbReference type="RefSeq" id="XP_018320795.1"/>
    </source>
</evidence>
<dbReference type="Pfam" id="PF00089">
    <property type="entry name" value="Trypsin"/>
    <property type="match status" value="1"/>
</dbReference>
<evidence type="ECO:0000256" key="8">
    <source>
        <dbReference type="RuleBase" id="RU363034"/>
    </source>
</evidence>
<dbReference type="PRINTS" id="PR00722">
    <property type="entry name" value="CHYMOTRYPSIN"/>
</dbReference>
<keyword evidence="6" id="KW-0865">Zymogen</keyword>
<evidence type="ECO:0000256" key="1">
    <source>
        <dbReference type="ARBA" id="ARBA00007664"/>
    </source>
</evidence>
<dbReference type="InterPro" id="IPR043504">
    <property type="entry name" value="Peptidase_S1_PA_chymotrypsin"/>
</dbReference>
<accession>A0A1W4WL76</accession>
<protein>
    <submittedName>
        <fullName evidence="12">Trypsin-7-like</fullName>
    </submittedName>
</protein>
<dbReference type="InParanoid" id="A0A1W4WL76"/>
<dbReference type="PROSITE" id="PS50240">
    <property type="entry name" value="TRYPSIN_DOM"/>
    <property type="match status" value="1"/>
</dbReference>
<dbReference type="InterPro" id="IPR018114">
    <property type="entry name" value="TRYPSIN_HIS"/>
</dbReference>
<dbReference type="PROSITE" id="PS00134">
    <property type="entry name" value="TRYPSIN_HIS"/>
    <property type="match status" value="1"/>
</dbReference>
<feature type="chain" id="PRO_5010731906" evidence="9">
    <location>
        <begin position="19"/>
        <end position="260"/>
    </location>
</feature>
<dbReference type="SUPFAM" id="SSF50494">
    <property type="entry name" value="Trypsin-like serine proteases"/>
    <property type="match status" value="1"/>
</dbReference>
<dbReference type="InterPro" id="IPR009003">
    <property type="entry name" value="Peptidase_S1_PA"/>
</dbReference>
<dbReference type="SMART" id="SM00020">
    <property type="entry name" value="Tryp_SPc"/>
    <property type="match status" value="1"/>
</dbReference>
<dbReference type="InterPro" id="IPR001314">
    <property type="entry name" value="Peptidase_S1A"/>
</dbReference>
<dbReference type="CDD" id="cd00190">
    <property type="entry name" value="Tryp_SPc"/>
    <property type="match status" value="1"/>
</dbReference>
<keyword evidence="3 9" id="KW-0732">Signal</keyword>
<evidence type="ECO:0000256" key="6">
    <source>
        <dbReference type="ARBA" id="ARBA00023145"/>
    </source>
</evidence>
<dbReference type="Proteomes" id="UP000192223">
    <property type="component" value="Unplaced"/>
</dbReference>
<dbReference type="KEGG" id="apln:108733930"/>
<evidence type="ECO:0000256" key="3">
    <source>
        <dbReference type="ARBA" id="ARBA00022729"/>
    </source>
</evidence>
<sequence length="260" mass="27999">MKSFLFIISLYLILGIWAFPRNSDDDENEDRIAGGNATTVESFPYIVQLYQEDTLFCGASIIARRWVITAGHCTSGENATNITLRAGASETNQTARTPITVEEVFLHPMYNETTLDYDISILRLDEDLVFGRTIGPVSLPPPNVVLPAGTMATVAGWGDLSDGGVIPTQLQAVTIPIISNEECIRHYNGTFALISDRSLCALYAPGGRDACRGDSGGPLTVNGVLYGVVSQGIGCADPRYPGIYANVSNLRSFIEDVTGL</sequence>
<dbReference type="Gene3D" id="2.40.10.10">
    <property type="entry name" value="Trypsin-like serine proteases"/>
    <property type="match status" value="1"/>
</dbReference>
<keyword evidence="5 8" id="KW-0720">Serine protease</keyword>
<dbReference type="InterPro" id="IPR050430">
    <property type="entry name" value="Peptidase_S1"/>
</dbReference>